<protein>
    <submittedName>
        <fullName evidence="1">Uncharacterized protein</fullName>
    </submittedName>
</protein>
<evidence type="ECO:0000313" key="2">
    <source>
        <dbReference type="Proteomes" id="UP000199088"/>
    </source>
</evidence>
<dbReference type="EMBL" id="FNIR01000013">
    <property type="protein sequence ID" value="SDP40149.1"/>
    <property type="molecule type" value="Genomic_DNA"/>
</dbReference>
<keyword evidence="2" id="KW-1185">Reference proteome</keyword>
<proteinExistence type="predicted"/>
<reference evidence="2" key="1">
    <citation type="submission" date="2016-10" db="EMBL/GenBank/DDBJ databases">
        <authorList>
            <person name="Varghese N."/>
            <person name="Submissions S."/>
        </authorList>
    </citation>
    <scope>NUCLEOTIDE SEQUENCE [LARGE SCALE GENOMIC DNA]</scope>
    <source>
        <strain evidence="2">DSM 45843</strain>
    </source>
</reference>
<gene>
    <name evidence="1" type="ORF">SAMN05660199_03804</name>
</gene>
<organism evidence="1 2">
    <name type="scientific">Klenkia soli</name>
    <dbReference type="NCBI Taxonomy" id="1052260"/>
    <lineage>
        <taxon>Bacteria</taxon>
        <taxon>Bacillati</taxon>
        <taxon>Actinomycetota</taxon>
        <taxon>Actinomycetes</taxon>
        <taxon>Geodermatophilales</taxon>
        <taxon>Geodermatophilaceae</taxon>
        <taxon>Klenkia</taxon>
    </lineage>
</organism>
<name>A0A1H0SF53_9ACTN</name>
<dbReference type="STRING" id="1052260.SAMN05660199_03804"/>
<dbReference type="RefSeq" id="WP_091248270.1">
    <property type="nucleotide sequence ID" value="NZ_FNIR01000013.1"/>
</dbReference>
<dbReference type="OrthoDB" id="5198755at2"/>
<evidence type="ECO:0000313" key="1">
    <source>
        <dbReference type="EMBL" id="SDP40149.1"/>
    </source>
</evidence>
<dbReference type="Proteomes" id="UP000199088">
    <property type="component" value="Unassembled WGS sequence"/>
</dbReference>
<sequence>MDTTAALALAPSDEPDQPVLHLVGTDPEQLFVSRLRSSATHFAAAAGAQSAVVREAVPPARHRRSRCRVVLQWDDGAESDVTFLGPARRSVDPERGPAALTVTTSGFDAAIQQWLTEGRPESPLWLVPDEDSPAGTAVDVAAWLAT</sequence>
<dbReference type="AlphaFoldDB" id="A0A1H0SF53"/>
<accession>A0A1H0SF53</accession>